<sequence>MFSDNIYKKGMNVQSDILKEKFPHLKDKIISADNPESYTENGKVVGLISDFGAVKFIMYTNPKQNQILKTRFIFE</sequence>
<gene>
    <name evidence="1" type="ORF">NEICINOT_03818</name>
</gene>
<dbReference type="AlphaFoldDB" id="D0W2D5"/>
<protein>
    <submittedName>
        <fullName evidence="1">Uncharacterized protein</fullName>
    </submittedName>
</protein>
<organism evidence="1 2">
    <name type="scientific">Neisseria cinerea ATCC 14685</name>
    <dbReference type="NCBI Taxonomy" id="546262"/>
    <lineage>
        <taxon>Bacteria</taxon>
        <taxon>Pseudomonadati</taxon>
        <taxon>Pseudomonadota</taxon>
        <taxon>Betaproteobacteria</taxon>
        <taxon>Neisseriales</taxon>
        <taxon>Neisseriaceae</taxon>
        <taxon>Neisseria</taxon>
    </lineage>
</organism>
<reference evidence="1 2" key="1">
    <citation type="submission" date="2009-10" db="EMBL/GenBank/DDBJ databases">
        <authorList>
            <person name="Weinstock G."/>
            <person name="Sodergren E."/>
            <person name="Clifton S."/>
            <person name="Fulton L."/>
            <person name="Fulton B."/>
            <person name="Courtney L."/>
            <person name="Fronick C."/>
            <person name="Harrison M."/>
            <person name="Strong C."/>
            <person name="Farmer C."/>
            <person name="Delahaunty K."/>
            <person name="Markovic C."/>
            <person name="Hall O."/>
            <person name="Minx P."/>
            <person name="Tomlinson C."/>
            <person name="Mitreva M."/>
            <person name="Nelson J."/>
            <person name="Hou S."/>
            <person name="Wollam A."/>
            <person name="Pepin K.H."/>
            <person name="Johnson M."/>
            <person name="Bhonagiri V."/>
            <person name="Nash W.E."/>
            <person name="Warren W."/>
            <person name="Chinwalla A."/>
            <person name="Mardis E.R."/>
            <person name="Wilson R.K."/>
        </authorList>
    </citation>
    <scope>NUCLEOTIDE SEQUENCE [LARGE SCALE GENOMIC DNA]</scope>
    <source>
        <strain evidence="1 2">ATCC 14685</strain>
    </source>
</reference>
<dbReference type="Proteomes" id="UP000003294">
    <property type="component" value="Unassembled WGS sequence"/>
</dbReference>
<evidence type="ECO:0000313" key="1">
    <source>
        <dbReference type="EMBL" id="EEZ71982.1"/>
    </source>
</evidence>
<evidence type="ECO:0000313" key="2">
    <source>
        <dbReference type="Proteomes" id="UP000003294"/>
    </source>
</evidence>
<accession>D0W2D5</accession>
<dbReference type="EMBL" id="ACDY02000004">
    <property type="protein sequence ID" value="EEZ71982.1"/>
    <property type="molecule type" value="Genomic_DNA"/>
</dbReference>
<proteinExistence type="predicted"/>
<comment type="caution">
    <text evidence="1">The sequence shown here is derived from an EMBL/GenBank/DDBJ whole genome shotgun (WGS) entry which is preliminary data.</text>
</comment>
<name>D0W2D5_NEICI</name>